<accession>A0A2S5BAT7</accession>
<comment type="caution">
    <text evidence="1">The sequence shown here is derived from an EMBL/GenBank/DDBJ whole genome shotgun (WGS) entry which is preliminary data.</text>
</comment>
<sequence length="382" mass="42574">MHIDQLPVELLRACLHELFLPVESTERDDLVDRQVTLSRCSLVSRTWRAVAQPLLYERIALVVGKSTLEVNHDRNAIVDDDIALEIPEQVDPLWRTLQTRPDLVQNVKVLRLDKRVENAAQPVVPNRQLSRWAAPLNADDWVHSSLLHRKFRAVFSHAQKLEQLLLYQIKPFDVRTPTLAKGLTRVCAYATDFECFGPDPEPLPNLVSWSGCGLKFDDVAARLLTAEYLPNVKYLAHAFSRANNVDLSSFPSSVRVVCSANTRGDSAAVAETTLYLLRFEALAAELSAGHTLAEIVNATMIGHLCLLDSPAKPARVLYRALLTEPALSGLRTLRIVSDGGYDWGADPTTIETLLKERGIEVIDTGEWTGDPTRGDMFPPGWI</sequence>
<dbReference type="AlphaFoldDB" id="A0A2S5BAT7"/>
<name>A0A2S5BAT7_9BASI</name>
<dbReference type="EMBL" id="PJQD01000033">
    <property type="protein sequence ID" value="POY73889.1"/>
    <property type="molecule type" value="Genomic_DNA"/>
</dbReference>
<keyword evidence="2" id="KW-1185">Reference proteome</keyword>
<dbReference type="Proteomes" id="UP000237144">
    <property type="component" value="Unassembled WGS sequence"/>
</dbReference>
<dbReference type="OrthoDB" id="2520703at2759"/>
<reference evidence="1 2" key="1">
    <citation type="journal article" date="2018" name="Front. Microbiol.">
        <title>Prospects for Fungal Bioremediation of Acidic Radioactive Waste Sites: Characterization and Genome Sequence of Rhodotorula taiwanensis MD1149.</title>
        <authorList>
            <person name="Tkavc R."/>
            <person name="Matrosova V.Y."/>
            <person name="Grichenko O.E."/>
            <person name="Gostincar C."/>
            <person name="Volpe R.P."/>
            <person name="Klimenkova P."/>
            <person name="Gaidamakova E.K."/>
            <person name="Zhou C.E."/>
            <person name="Stewart B.J."/>
            <person name="Lyman M.G."/>
            <person name="Malfatti S.A."/>
            <person name="Rubinfeld B."/>
            <person name="Courtot M."/>
            <person name="Singh J."/>
            <person name="Dalgard C.L."/>
            <person name="Hamilton T."/>
            <person name="Frey K.G."/>
            <person name="Gunde-Cimerman N."/>
            <person name="Dugan L."/>
            <person name="Daly M.J."/>
        </authorList>
    </citation>
    <scope>NUCLEOTIDE SEQUENCE [LARGE SCALE GENOMIC DNA]</scope>
    <source>
        <strain evidence="1 2">MD1149</strain>
    </source>
</reference>
<organism evidence="1 2">
    <name type="scientific">Rhodotorula taiwanensis</name>
    <dbReference type="NCBI Taxonomy" id="741276"/>
    <lineage>
        <taxon>Eukaryota</taxon>
        <taxon>Fungi</taxon>
        <taxon>Dikarya</taxon>
        <taxon>Basidiomycota</taxon>
        <taxon>Pucciniomycotina</taxon>
        <taxon>Microbotryomycetes</taxon>
        <taxon>Sporidiobolales</taxon>
        <taxon>Sporidiobolaceae</taxon>
        <taxon>Rhodotorula</taxon>
    </lineage>
</organism>
<evidence type="ECO:0000313" key="1">
    <source>
        <dbReference type="EMBL" id="POY73889.1"/>
    </source>
</evidence>
<proteinExistence type="predicted"/>
<evidence type="ECO:0000313" key="2">
    <source>
        <dbReference type="Proteomes" id="UP000237144"/>
    </source>
</evidence>
<gene>
    <name evidence="1" type="ORF">BMF94_3059</name>
</gene>
<protein>
    <submittedName>
        <fullName evidence="1">Uncharacterized protein</fullName>
    </submittedName>
</protein>